<dbReference type="SUPFAM" id="SSF48452">
    <property type="entry name" value="TPR-like"/>
    <property type="match status" value="2"/>
</dbReference>
<evidence type="ECO:0000313" key="6">
    <source>
        <dbReference type="Proteomes" id="UP001172083"/>
    </source>
</evidence>
<dbReference type="InterPro" id="IPR036890">
    <property type="entry name" value="HATPase_C_sf"/>
</dbReference>
<dbReference type="Pfam" id="PF13424">
    <property type="entry name" value="TPR_12"/>
    <property type="match status" value="2"/>
</dbReference>
<feature type="transmembrane region" description="Helical" evidence="4">
    <location>
        <begin position="407"/>
        <end position="427"/>
    </location>
</feature>
<dbReference type="Gene3D" id="1.25.40.10">
    <property type="entry name" value="Tetratricopeptide repeat domain"/>
    <property type="match status" value="2"/>
</dbReference>
<dbReference type="InterPro" id="IPR011990">
    <property type="entry name" value="TPR-like_helical_dom_sf"/>
</dbReference>
<keyword evidence="6" id="KW-1185">Reference proteome</keyword>
<proteinExistence type="predicted"/>
<sequence>MLYDVIKKLRVFYHTRNQYQKLFFLGNGLASILITIFLIACQEERPLVSSKSKELKLADSLYATGKHAAKNGAYDQAVSKMQVAYHYYQDLDSVRQMANTISNIGLYFYYQGNYDSAENYYRHAMHLDSLLDENRLIARLKNLGILEKKRGHYFKAIRIYRHALELANKHQDGDEKASINYAIGNLLNKQRRFNEALDYHLKAFSYWTIAQDSSRIGRVLNNIGNDMVGLDRLDSAKQFFLKSLNIQLLLNNQFLLAAPLNNLGETYLQLGQLDSAAHYLHRSETLKQNIGNRPSLLITTNNLAKLYLKRKEWDKVRYYLNFDTLALINQDQLLENLSVRWRFHESLGQAQQALKYLKRWSQLENRIFEKGRLATLIEVAATEKADLNFQRQISDQLVTIERNRRTVQTIILIGVAIITLILVYFLIQNRRKRRIISKLNHELQLLNRDMYHRKRNDYTRILDLLEEAGFPAIDSIRNMLYASSSLDESLYAGTEGQINLESYLQMLLQDLQDTLQLSDKGVTLQVAVASTNIGQEYAAKIAFILCELVTNSAKHGFISTTGHVNICIQKKDNSLLCIYKDDGKPFPEHLTNQGLGTGLIFGFLQSLGAKLYRSSEASWNIAKFSVTLN</sequence>
<protein>
    <submittedName>
        <fullName evidence="5">Tetratricopeptide repeat protein</fullName>
    </submittedName>
</protein>
<evidence type="ECO:0000256" key="2">
    <source>
        <dbReference type="ARBA" id="ARBA00022803"/>
    </source>
</evidence>
<reference evidence="5" key="1">
    <citation type="submission" date="2023-06" db="EMBL/GenBank/DDBJ databases">
        <title>Genomic of Agaribacillus aureum.</title>
        <authorList>
            <person name="Wang G."/>
        </authorList>
    </citation>
    <scope>NUCLEOTIDE SEQUENCE</scope>
    <source>
        <strain evidence="5">BMA12</strain>
    </source>
</reference>
<name>A0ABT8LAE8_9BACT</name>
<dbReference type="SMART" id="SM00028">
    <property type="entry name" value="TPR"/>
    <property type="match status" value="5"/>
</dbReference>
<keyword evidence="4" id="KW-0812">Transmembrane</keyword>
<evidence type="ECO:0000256" key="4">
    <source>
        <dbReference type="SAM" id="Phobius"/>
    </source>
</evidence>
<dbReference type="PANTHER" id="PTHR45641:SF19">
    <property type="entry name" value="NEPHROCYSTIN-3"/>
    <property type="match status" value="1"/>
</dbReference>
<dbReference type="EMBL" id="JAUJEB010000005">
    <property type="protein sequence ID" value="MDN5214714.1"/>
    <property type="molecule type" value="Genomic_DNA"/>
</dbReference>
<organism evidence="5 6">
    <name type="scientific">Agaribacillus aureus</name>
    <dbReference type="NCBI Taxonomy" id="3051825"/>
    <lineage>
        <taxon>Bacteria</taxon>
        <taxon>Pseudomonadati</taxon>
        <taxon>Bacteroidota</taxon>
        <taxon>Cytophagia</taxon>
        <taxon>Cytophagales</taxon>
        <taxon>Splendidivirgaceae</taxon>
        <taxon>Agaribacillus</taxon>
    </lineage>
</organism>
<dbReference type="PANTHER" id="PTHR45641">
    <property type="entry name" value="TETRATRICOPEPTIDE REPEAT PROTEIN (AFU_ORTHOLOGUE AFUA_6G03870)"/>
    <property type="match status" value="1"/>
</dbReference>
<feature type="repeat" description="TPR" evidence="3">
    <location>
        <begin position="257"/>
        <end position="290"/>
    </location>
</feature>
<feature type="repeat" description="TPR" evidence="3">
    <location>
        <begin position="98"/>
        <end position="131"/>
    </location>
</feature>
<comment type="caution">
    <text evidence="5">The sequence shown here is derived from an EMBL/GenBank/DDBJ whole genome shotgun (WGS) entry which is preliminary data.</text>
</comment>
<dbReference type="PROSITE" id="PS50005">
    <property type="entry name" value="TPR"/>
    <property type="match status" value="2"/>
</dbReference>
<evidence type="ECO:0000256" key="3">
    <source>
        <dbReference type="PROSITE-ProRule" id="PRU00339"/>
    </source>
</evidence>
<evidence type="ECO:0000256" key="1">
    <source>
        <dbReference type="ARBA" id="ARBA00022737"/>
    </source>
</evidence>
<dbReference type="Gene3D" id="3.30.565.10">
    <property type="entry name" value="Histidine kinase-like ATPase, C-terminal domain"/>
    <property type="match status" value="1"/>
</dbReference>
<keyword evidence="4" id="KW-1133">Transmembrane helix</keyword>
<evidence type="ECO:0000313" key="5">
    <source>
        <dbReference type="EMBL" id="MDN5214714.1"/>
    </source>
</evidence>
<dbReference type="InterPro" id="IPR019734">
    <property type="entry name" value="TPR_rpt"/>
</dbReference>
<keyword evidence="2 3" id="KW-0802">TPR repeat</keyword>
<keyword evidence="1" id="KW-0677">Repeat</keyword>
<accession>A0ABT8LAE8</accession>
<keyword evidence="4" id="KW-0472">Membrane</keyword>
<gene>
    <name evidence="5" type="ORF">QQ020_21730</name>
</gene>
<dbReference type="RefSeq" id="WP_346760054.1">
    <property type="nucleotide sequence ID" value="NZ_JAUJEB010000005.1"/>
</dbReference>
<dbReference type="Proteomes" id="UP001172083">
    <property type="component" value="Unassembled WGS sequence"/>
</dbReference>
<feature type="transmembrane region" description="Helical" evidence="4">
    <location>
        <begin position="21"/>
        <end position="40"/>
    </location>
</feature>
<dbReference type="SUPFAM" id="SSF55874">
    <property type="entry name" value="ATPase domain of HSP90 chaperone/DNA topoisomerase II/histidine kinase"/>
    <property type="match status" value="1"/>
</dbReference>